<dbReference type="PANTHER" id="PTHR34580:SF1">
    <property type="entry name" value="PROTEIN PAFC"/>
    <property type="match status" value="1"/>
</dbReference>
<gene>
    <name evidence="3" type="ORF">KSZ_31690</name>
</gene>
<dbReference type="InterPro" id="IPR051534">
    <property type="entry name" value="CBASS_pafABC_assoc_protein"/>
</dbReference>
<organism evidence="3 4">
    <name type="scientific">Dictyobacter formicarum</name>
    <dbReference type="NCBI Taxonomy" id="2778368"/>
    <lineage>
        <taxon>Bacteria</taxon>
        <taxon>Bacillati</taxon>
        <taxon>Chloroflexota</taxon>
        <taxon>Ktedonobacteria</taxon>
        <taxon>Ktedonobacterales</taxon>
        <taxon>Dictyobacteraceae</taxon>
        <taxon>Dictyobacter</taxon>
    </lineage>
</organism>
<evidence type="ECO:0000313" key="3">
    <source>
        <dbReference type="EMBL" id="GHO85163.1"/>
    </source>
</evidence>
<evidence type="ECO:0000313" key="4">
    <source>
        <dbReference type="Proteomes" id="UP000635565"/>
    </source>
</evidence>
<comment type="caution">
    <text evidence="3">The sequence shown here is derived from an EMBL/GenBank/DDBJ whole genome shotgun (WGS) entry which is preliminary data.</text>
</comment>
<sequence length="194" mass="21652">MEPTHLETIRAAVLGSYQLDILYPSSSCSKFTGTGVLWRRIEPYGLVFKGLSRRHIRTGRWYLVAFCQCCQSFHTLRVSDIEQVYVREELTTPRPDFDLHAYWREARKQLEKQHPPISLKLHVTANARYSALHGDVNVLKENADGGAIVQVNVESLDDAISYALGLGADATVLEPSQVRVAVAATAHAIAEIYG</sequence>
<name>A0ABQ3VHQ5_9CHLR</name>
<dbReference type="EMBL" id="BNJJ01000008">
    <property type="protein sequence ID" value="GHO85163.1"/>
    <property type="molecule type" value="Genomic_DNA"/>
</dbReference>
<dbReference type="PANTHER" id="PTHR34580">
    <property type="match status" value="1"/>
</dbReference>
<dbReference type="Pfam" id="PF25583">
    <property type="entry name" value="WCX"/>
    <property type="match status" value="1"/>
</dbReference>
<dbReference type="PROSITE" id="PS52050">
    <property type="entry name" value="WYL"/>
    <property type="match status" value="1"/>
</dbReference>
<accession>A0ABQ3VHQ5</accession>
<evidence type="ECO:0008006" key="5">
    <source>
        <dbReference type="Google" id="ProtNLM"/>
    </source>
</evidence>
<dbReference type="RefSeq" id="WP_201362827.1">
    <property type="nucleotide sequence ID" value="NZ_BNJJ01000008.1"/>
</dbReference>
<dbReference type="InterPro" id="IPR026881">
    <property type="entry name" value="WYL_dom"/>
</dbReference>
<reference evidence="3 4" key="1">
    <citation type="journal article" date="2021" name="Int. J. Syst. Evol. Microbiol.">
        <title>Reticulibacter mediterranei gen. nov., sp. nov., within the new family Reticulibacteraceae fam. nov., and Ktedonospora formicarum gen. nov., sp. nov., Ktedonobacter robiniae sp. nov., Dictyobacter formicarum sp. nov. and Dictyobacter arantiisoli sp. nov., belonging to the class Ktedonobacteria.</title>
        <authorList>
            <person name="Yabe S."/>
            <person name="Zheng Y."/>
            <person name="Wang C.M."/>
            <person name="Sakai Y."/>
            <person name="Abe K."/>
            <person name="Yokota A."/>
            <person name="Donadio S."/>
            <person name="Cavaletti L."/>
            <person name="Monciardini P."/>
        </authorList>
    </citation>
    <scope>NUCLEOTIDE SEQUENCE [LARGE SCALE GENOMIC DNA]</scope>
    <source>
        <strain evidence="3 4">SOSP1-9</strain>
    </source>
</reference>
<dbReference type="Pfam" id="PF13280">
    <property type="entry name" value="WYL"/>
    <property type="match status" value="1"/>
</dbReference>
<keyword evidence="4" id="KW-1185">Reference proteome</keyword>
<proteinExistence type="predicted"/>
<protein>
    <recommendedName>
        <fullName evidence="5">WYL domain-containing protein</fullName>
    </recommendedName>
</protein>
<evidence type="ECO:0000259" key="2">
    <source>
        <dbReference type="Pfam" id="PF25583"/>
    </source>
</evidence>
<feature type="domain" description="WYL" evidence="1">
    <location>
        <begin position="5"/>
        <end position="84"/>
    </location>
</feature>
<dbReference type="Proteomes" id="UP000635565">
    <property type="component" value="Unassembled WGS sequence"/>
</dbReference>
<feature type="domain" description="WCX" evidence="2">
    <location>
        <begin position="116"/>
        <end position="190"/>
    </location>
</feature>
<evidence type="ECO:0000259" key="1">
    <source>
        <dbReference type="Pfam" id="PF13280"/>
    </source>
</evidence>
<dbReference type="InterPro" id="IPR057727">
    <property type="entry name" value="WCX_dom"/>
</dbReference>